<feature type="region of interest" description="Disordered" evidence="1">
    <location>
        <begin position="223"/>
        <end position="283"/>
    </location>
</feature>
<evidence type="ECO:0000313" key="2">
    <source>
        <dbReference type="EMBL" id="KAJ2851698.1"/>
    </source>
</evidence>
<sequence length="283" mass="33507">MGPASKHRSRSRSPKRSRDASIPQITQDDYYKFNAPFRLWLRKEKERYFDEMSSEKARKYFGSFIRAWNEGRLRSRYYKQEGELKQLSKDVVTRHNWGFASKINPSEQQKINAIRNTAPGTQQDQETGNSSRASGERPSEETVRLRDEEEREERRMRRKQERRRAKEQEELMLDEVAPKETGREAKLAKKRAISRLRHGEKSLDVDIPDEEIYADSADSLRALKQERERRERQRQEQQKARDGAGRDERLREHAEKERSTIEMLKAMAQQSRAQGLGMMRPPQ</sequence>
<dbReference type="PANTHER" id="PTHR34117">
    <property type="entry name" value="STYLE CELL-CYCLE INHIBITOR 1"/>
    <property type="match status" value="1"/>
</dbReference>
<gene>
    <name evidence="2" type="ORF">IWW36_000843</name>
</gene>
<feature type="compositionally biased region" description="Basic and acidic residues" evidence="1">
    <location>
        <begin position="223"/>
        <end position="260"/>
    </location>
</feature>
<accession>A0A9W8IEY2</accession>
<dbReference type="Proteomes" id="UP001139887">
    <property type="component" value="Unassembled WGS sequence"/>
</dbReference>
<evidence type="ECO:0000313" key="3">
    <source>
        <dbReference type="Proteomes" id="UP001139887"/>
    </source>
</evidence>
<feature type="region of interest" description="Disordered" evidence="1">
    <location>
        <begin position="1"/>
        <end position="25"/>
    </location>
</feature>
<keyword evidence="3" id="KW-1185">Reference proteome</keyword>
<name>A0A9W8IEY2_9FUNG</name>
<dbReference type="InterPro" id="IPR044688">
    <property type="entry name" value="SCI-1-like"/>
</dbReference>
<dbReference type="EMBL" id="JANBUW010000009">
    <property type="protein sequence ID" value="KAJ2851698.1"/>
    <property type="molecule type" value="Genomic_DNA"/>
</dbReference>
<dbReference type="PANTHER" id="PTHR34117:SF1">
    <property type="entry name" value="STYLE CELL-CYCLE INHIBITOR 1"/>
    <property type="match status" value="1"/>
</dbReference>
<comment type="caution">
    <text evidence="2">The sequence shown here is derived from an EMBL/GenBank/DDBJ whole genome shotgun (WGS) entry which is preliminary data.</text>
</comment>
<evidence type="ECO:0000256" key="1">
    <source>
        <dbReference type="SAM" id="MobiDB-lite"/>
    </source>
</evidence>
<organism evidence="2 3">
    <name type="scientific">Coemansia brasiliensis</name>
    <dbReference type="NCBI Taxonomy" id="2650707"/>
    <lineage>
        <taxon>Eukaryota</taxon>
        <taxon>Fungi</taxon>
        <taxon>Fungi incertae sedis</taxon>
        <taxon>Zoopagomycota</taxon>
        <taxon>Kickxellomycotina</taxon>
        <taxon>Kickxellomycetes</taxon>
        <taxon>Kickxellales</taxon>
        <taxon>Kickxellaceae</taxon>
        <taxon>Coemansia</taxon>
    </lineage>
</organism>
<dbReference type="AlphaFoldDB" id="A0A9W8IEY2"/>
<feature type="compositionally biased region" description="Basic and acidic residues" evidence="1">
    <location>
        <begin position="176"/>
        <end position="187"/>
    </location>
</feature>
<feature type="region of interest" description="Disordered" evidence="1">
    <location>
        <begin position="117"/>
        <end position="210"/>
    </location>
</feature>
<proteinExistence type="predicted"/>
<reference evidence="2" key="1">
    <citation type="submission" date="2022-07" db="EMBL/GenBank/DDBJ databases">
        <title>Phylogenomic reconstructions and comparative analyses of Kickxellomycotina fungi.</title>
        <authorList>
            <person name="Reynolds N.K."/>
            <person name="Stajich J.E."/>
            <person name="Barry K."/>
            <person name="Grigoriev I.V."/>
            <person name="Crous P."/>
            <person name="Smith M.E."/>
        </authorList>
    </citation>
    <scope>NUCLEOTIDE SEQUENCE</scope>
    <source>
        <strain evidence="2">NRRL 1566</strain>
    </source>
</reference>
<feature type="compositionally biased region" description="Polar residues" evidence="1">
    <location>
        <begin position="117"/>
        <end position="133"/>
    </location>
</feature>
<feature type="compositionally biased region" description="Basic and acidic residues" evidence="1">
    <location>
        <begin position="134"/>
        <end position="155"/>
    </location>
</feature>
<feature type="compositionally biased region" description="Basic residues" evidence="1">
    <location>
        <begin position="1"/>
        <end position="15"/>
    </location>
</feature>
<protein>
    <submittedName>
        <fullName evidence="2">Uncharacterized protein</fullName>
    </submittedName>
</protein>
<dbReference type="OrthoDB" id="2139939at2759"/>